<proteinExistence type="inferred from homology"/>
<dbReference type="InterPro" id="IPR003829">
    <property type="entry name" value="Pirin_N_dom"/>
</dbReference>
<evidence type="ECO:0000259" key="4">
    <source>
        <dbReference type="Pfam" id="PF17954"/>
    </source>
</evidence>
<organism evidence="5 6">
    <name type="scientific">Dyadobacter chenwenxiniae</name>
    <dbReference type="NCBI Taxonomy" id="2906456"/>
    <lineage>
        <taxon>Bacteria</taxon>
        <taxon>Pseudomonadati</taxon>
        <taxon>Bacteroidota</taxon>
        <taxon>Cytophagia</taxon>
        <taxon>Cytophagales</taxon>
        <taxon>Spirosomataceae</taxon>
        <taxon>Dyadobacter</taxon>
    </lineage>
</organism>
<dbReference type="InterPro" id="IPR012093">
    <property type="entry name" value="Pirin"/>
</dbReference>
<comment type="caution">
    <text evidence="5">The sequence shown here is derived from an EMBL/GenBank/DDBJ whole genome shotgun (WGS) entry which is preliminary data.</text>
</comment>
<evidence type="ECO:0000259" key="3">
    <source>
        <dbReference type="Pfam" id="PF02678"/>
    </source>
</evidence>
<accession>A0A9X1TH45</accession>
<evidence type="ECO:0000256" key="1">
    <source>
        <dbReference type="ARBA" id="ARBA00008416"/>
    </source>
</evidence>
<dbReference type="Proteomes" id="UP001139000">
    <property type="component" value="Unassembled WGS sequence"/>
</dbReference>
<dbReference type="EMBL" id="JAJTTC010000008">
    <property type="protein sequence ID" value="MCF0064737.1"/>
    <property type="molecule type" value="Genomic_DNA"/>
</dbReference>
<dbReference type="PANTHER" id="PTHR43212">
    <property type="entry name" value="QUERCETIN 2,3-DIOXYGENASE"/>
    <property type="match status" value="1"/>
</dbReference>
<protein>
    <submittedName>
        <fullName evidence="5">Pirin family protein</fullName>
    </submittedName>
</protein>
<dbReference type="InterPro" id="IPR011051">
    <property type="entry name" value="RmlC_Cupin_sf"/>
</dbReference>
<dbReference type="InterPro" id="IPR041602">
    <property type="entry name" value="Quercetinase_C"/>
</dbReference>
<dbReference type="PANTHER" id="PTHR43212:SF3">
    <property type="entry name" value="QUERCETIN 2,3-DIOXYGENASE"/>
    <property type="match status" value="1"/>
</dbReference>
<keyword evidence="6" id="KW-1185">Reference proteome</keyword>
<dbReference type="Pfam" id="PF17954">
    <property type="entry name" value="Pirin_C_2"/>
    <property type="match status" value="1"/>
</dbReference>
<feature type="domain" description="Pirin N-terminal" evidence="3">
    <location>
        <begin position="40"/>
        <end position="120"/>
    </location>
</feature>
<dbReference type="AlphaFoldDB" id="A0A9X1TH45"/>
<dbReference type="InterPro" id="IPR014710">
    <property type="entry name" value="RmlC-like_jellyroll"/>
</dbReference>
<reference evidence="5" key="1">
    <citation type="submission" date="2021-12" db="EMBL/GenBank/DDBJ databases">
        <title>Novel species in genus Dyadobacter.</title>
        <authorList>
            <person name="Ma C."/>
        </authorList>
    </citation>
    <scope>NUCLEOTIDE SEQUENCE</scope>
    <source>
        <strain evidence="5">LJ419</strain>
    </source>
</reference>
<evidence type="ECO:0000256" key="2">
    <source>
        <dbReference type="RuleBase" id="RU003457"/>
    </source>
</evidence>
<gene>
    <name evidence="5" type="ORF">LXM26_24715</name>
</gene>
<dbReference type="PIRSF" id="PIRSF006232">
    <property type="entry name" value="Pirin"/>
    <property type="match status" value="1"/>
</dbReference>
<dbReference type="RefSeq" id="WP_234657691.1">
    <property type="nucleotide sequence ID" value="NZ_CP094997.1"/>
</dbReference>
<evidence type="ECO:0000313" key="5">
    <source>
        <dbReference type="EMBL" id="MCF0064737.1"/>
    </source>
</evidence>
<dbReference type="SUPFAM" id="SSF51182">
    <property type="entry name" value="RmlC-like cupins"/>
    <property type="match status" value="1"/>
</dbReference>
<sequence>MKTQILKSTDRGQIQNAVFEGRTLFSNGMSSSMLPQSFGALYVFNDDVLYPKSHLGMHPHKNVEIITLMISGTESHRDTLGAREEYRAGDVQLISSGKGLQHEGGNVSDSENARHLQIWVAPRQLDLMPSVQVLKSGHGFDGLQEKLMVSPNGAQDSLTIQQDVWMYQINIPNHSPHSYQINNPGNGVLAYVLRGEVTINDIEVQKEDTVFISEAELFSIKSQSDSSEIILIETIL</sequence>
<evidence type="ECO:0000313" key="6">
    <source>
        <dbReference type="Proteomes" id="UP001139000"/>
    </source>
</evidence>
<name>A0A9X1TH45_9BACT</name>
<dbReference type="Gene3D" id="2.60.120.10">
    <property type="entry name" value="Jelly Rolls"/>
    <property type="match status" value="2"/>
</dbReference>
<feature type="domain" description="Quercetin 2,3-dioxygenase C-terminal cupin" evidence="4">
    <location>
        <begin position="147"/>
        <end position="233"/>
    </location>
</feature>
<comment type="similarity">
    <text evidence="1 2">Belongs to the pirin family.</text>
</comment>
<dbReference type="Pfam" id="PF02678">
    <property type="entry name" value="Pirin"/>
    <property type="match status" value="1"/>
</dbReference>